<evidence type="ECO:0000256" key="4">
    <source>
        <dbReference type="ARBA" id="ARBA00023004"/>
    </source>
</evidence>
<dbReference type="AlphaFoldDB" id="A0A4V1D3P2"/>
<sequence length="152" mass="17295">MLKYSDIMIGSQEIPGEASLVINITNCPFRCKGCNAKQLWEDFGEPLSYENLNMLIDSTLQDITCVLFMGGDIAPDEINELASHIRANYPKLRIAWYSGGETITVFTEYKNFDYLKFGPFIKKLGPLTSTKTNQRLYKVEGGVLRNITRLLW</sequence>
<keyword evidence="4" id="KW-0408">Iron</keyword>
<organism evidence="6 7">
    <name type="scientific">Duncaniella dubosii</name>
    <dbReference type="NCBI Taxonomy" id="2518971"/>
    <lineage>
        <taxon>Bacteria</taxon>
        <taxon>Pseudomonadati</taxon>
        <taxon>Bacteroidota</taxon>
        <taxon>Bacteroidia</taxon>
        <taxon>Bacteroidales</taxon>
        <taxon>Muribaculaceae</taxon>
        <taxon>Duncaniella</taxon>
    </lineage>
</organism>
<evidence type="ECO:0000256" key="3">
    <source>
        <dbReference type="ARBA" id="ARBA00022723"/>
    </source>
</evidence>
<dbReference type="Gene3D" id="3.20.20.70">
    <property type="entry name" value="Aldolase class I"/>
    <property type="match status" value="1"/>
</dbReference>
<dbReference type="Proteomes" id="UP000297149">
    <property type="component" value="Chromosome"/>
</dbReference>
<dbReference type="InterPro" id="IPR013785">
    <property type="entry name" value="Aldolase_TIM"/>
</dbReference>
<name>A0A4V1D3P2_9BACT</name>
<dbReference type="GO" id="GO:0003824">
    <property type="term" value="F:catalytic activity"/>
    <property type="evidence" value="ECO:0007669"/>
    <property type="project" value="InterPro"/>
</dbReference>
<dbReference type="SFLD" id="SFLDS00029">
    <property type="entry name" value="Radical_SAM"/>
    <property type="match status" value="1"/>
</dbReference>
<dbReference type="InterPro" id="IPR007197">
    <property type="entry name" value="rSAM"/>
</dbReference>
<dbReference type="SUPFAM" id="SSF102114">
    <property type="entry name" value="Radical SAM enzymes"/>
    <property type="match status" value="1"/>
</dbReference>
<evidence type="ECO:0000313" key="6">
    <source>
        <dbReference type="EMBL" id="QCD43698.1"/>
    </source>
</evidence>
<dbReference type="GO" id="GO:0046872">
    <property type="term" value="F:metal ion binding"/>
    <property type="evidence" value="ECO:0007669"/>
    <property type="project" value="UniProtKB-KW"/>
</dbReference>
<dbReference type="InterPro" id="IPR058240">
    <property type="entry name" value="rSAM_sf"/>
</dbReference>
<evidence type="ECO:0000256" key="5">
    <source>
        <dbReference type="ARBA" id="ARBA00023014"/>
    </source>
</evidence>
<keyword evidence="5" id="KW-0411">Iron-sulfur</keyword>
<keyword evidence="3" id="KW-0479">Metal-binding</keyword>
<evidence type="ECO:0000313" key="7">
    <source>
        <dbReference type="Proteomes" id="UP000297149"/>
    </source>
</evidence>
<dbReference type="EMBL" id="CP039396">
    <property type="protein sequence ID" value="QCD43698.1"/>
    <property type="molecule type" value="Genomic_DNA"/>
</dbReference>
<dbReference type="GO" id="GO:0051536">
    <property type="term" value="F:iron-sulfur cluster binding"/>
    <property type="evidence" value="ECO:0007669"/>
    <property type="project" value="UniProtKB-KW"/>
</dbReference>
<dbReference type="KEGG" id="ddb:E7747_10800"/>
<gene>
    <name evidence="6" type="ORF">E7747_10800</name>
</gene>
<comment type="cofactor">
    <cofactor evidence="1">
        <name>[4Fe-4S] cluster</name>
        <dbReference type="ChEBI" id="CHEBI:49883"/>
    </cofactor>
</comment>
<accession>A0A4V1D3P2</accession>
<protein>
    <submittedName>
        <fullName evidence="6">4Fe-4S cluster-binding domain-containing protein</fullName>
    </submittedName>
</protein>
<proteinExistence type="predicted"/>
<reference evidence="7" key="1">
    <citation type="submission" date="2019-02" db="EMBL/GenBank/DDBJ databases">
        <title>Isolation and identification of novel species under the genus Muribaculum.</title>
        <authorList>
            <person name="Miyake S."/>
            <person name="Ding Y."/>
            <person name="Low A."/>
            <person name="Soh M."/>
            <person name="Seedorf H."/>
        </authorList>
    </citation>
    <scope>NUCLEOTIDE SEQUENCE [LARGE SCALE GENOMIC DNA]</scope>
    <source>
        <strain evidence="7">H5</strain>
    </source>
</reference>
<dbReference type="Pfam" id="PF13353">
    <property type="entry name" value="Fer4_12"/>
    <property type="match status" value="1"/>
</dbReference>
<evidence type="ECO:0000256" key="2">
    <source>
        <dbReference type="ARBA" id="ARBA00022691"/>
    </source>
</evidence>
<keyword evidence="7" id="KW-1185">Reference proteome</keyword>
<keyword evidence="2" id="KW-0949">S-adenosyl-L-methionine</keyword>
<evidence type="ECO:0000256" key="1">
    <source>
        <dbReference type="ARBA" id="ARBA00001966"/>
    </source>
</evidence>